<feature type="transmembrane region" description="Helical" evidence="7">
    <location>
        <begin position="361"/>
        <end position="385"/>
    </location>
</feature>
<reference evidence="9" key="1">
    <citation type="journal article" date="2017" name="Nat. Microbiol.">
        <title>Global analysis of biosynthetic gene clusters reveals vast potential of secondary metabolite production in Penicillium species.</title>
        <authorList>
            <person name="Nielsen J.C."/>
            <person name="Grijseels S."/>
            <person name="Prigent S."/>
            <person name="Ji B."/>
            <person name="Dainat J."/>
            <person name="Nielsen K.F."/>
            <person name="Frisvad J.C."/>
            <person name="Workman M."/>
            <person name="Nielsen J."/>
        </authorList>
    </citation>
    <scope>NUCLEOTIDE SEQUENCE [LARGE SCALE GENOMIC DNA]</scope>
    <source>
        <strain evidence="9">IBT 31811</strain>
    </source>
</reference>
<dbReference type="GO" id="GO:0005886">
    <property type="term" value="C:plasma membrane"/>
    <property type="evidence" value="ECO:0007669"/>
    <property type="project" value="TreeGrafter"/>
</dbReference>
<dbReference type="PANTHER" id="PTHR31064:SF37">
    <property type="entry name" value="TRANSPORTER, PUTATIVE (EUROFUNG)-RELATED"/>
    <property type="match status" value="1"/>
</dbReference>
<feature type="transmembrane region" description="Helical" evidence="7">
    <location>
        <begin position="53"/>
        <end position="72"/>
    </location>
</feature>
<keyword evidence="6 7" id="KW-0472">Membrane</keyword>
<organism evidence="8 9">
    <name type="scientific">Penicillium antarcticum</name>
    <dbReference type="NCBI Taxonomy" id="416450"/>
    <lineage>
        <taxon>Eukaryota</taxon>
        <taxon>Fungi</taxon>
        <taxon>Dikarya</taxon>
        <taxon>Ascomycota</taxon>
        <taxon>Pezizomycotina</taxon>
        <taxon>Eurotiomycetes</taxon>
        <taxon>Eurotiomycetidae</taxon>
        <taxon>Eurotiales</taxon>
        <taxon>Aspergillaceae</taxon>
        <taxon>Penicillium</taxon>
    </lineage>
</organism>
<keyword evidence="2" id="KW-0813">Transport</keyword>
<evidence type="ECO:0000313" key="9">
    <source>
        <dbReference type="Proteomes" id="UP000191672"/>
    </source>
</evidence>
<evidence type="ECO:0000256" key="1">
    <source>
        <dbReference type="ARBA" id="ARBA00004141"/>
    </source>
</evidence>
<feature type="transmembrane region" description="Helical" evidence="7">
    <location>
        <begin position="298"/>
        <end position="323"/>
    </location>
</feature>
<comment type="subcellular location">
    <subcellularLocation>
        <location evidence="1">Membrane</location>
        <topology evidence="1">Multi-pass membrane protein</topology>
    </subcellularLocation>
</comment>
<dbReference type="AlphaFoldDB" id="A0A1V6Q4W4"/>
<keyword evidence="4 7" id="KW-1133">Transmembrane helix</keyword>
<dbReference type="STRING" id="416450.A0A1V6Q4W4"/>
<keyword evidence="5" id="KW-0406">Ion transport</keyword>
<dbReference type="Proteomes" id="UP000191672">
    <property type="component" value="Unassembled WGS sequence"/>
</dbReference>
<gene>
    <name evidence="8" type="ORF">PENANT_c013G00969</name>
</gene>
<dbReference type="InterPro" id="IPR003445">
    <property type="entry name" value="Cat_transpt"/>
</dbReference>
<dbReference type="EMBL" id="MDYN01000013">
    <property type="protein sequence ID" value="OQD84279.1"/>
    <property type="molecule type" value="Genomic_DNA"/>
</dbReference>
<proteinExistence type="predicted"/>
<evidence type="ECO:0000256" key="7">
    <source>
        <dbReference type="SAM" id="Phobius"/>
    </source>
</evidence>
<dbReference type="GO" id="GO:0030007">
    <property type="term" value="P:intracellular potassium ion homeostasis"/>
    <property type="evidence" value="ECO:0007669"/>
    <property type="project" value="TreeGrafter"/>
</dbReference>
<comment type="caution">
    <text evidence="8">The sequence shown here is derived from an EMBL/GenBank/DDBJ whole genome shotgun (WGS) entry which is preliminary data.</text>
</comment>
<evidence type="ECO:0000256" key="5">
    <source>
        <dbReference type="ARBA" id="ARBA00023065"/>
    </source>
</evidence>
<name>A0A1V6Q4W4_9EURO</name>
<keyword evidence="3 7" id="KW-0812">Transmembrane</keyword>
<evidence type="ECO:0000256" key="6">
    <source>
        <dbReference type="ARBA" id="ARBA00023136"/>
    </source>
</evidence>
<dbReference type="PANTHER" id="PTHR31064">
    <property type="entry name" value="POTASSIUM TRANSPORT PROTEIN DDB_G0292412-RELATED"/>
    <property type="match status" value="1"/>
</dbReference>
<evidence type="ECO:0008006" key="10">
    <source>
        <dbReference type="Google" id="ProtNLM"/>
    </source>
</evidence>
<dbReference type="GO" id="GO:0140107">
    <property type="term" value="F:high-affinity potassium ion transmembrane transporter activity"/>
    <property type="evidence" value="ECO:0007669"/>
    <property type="project" value="TreeGrafter"/>
</dbReference>
<evidence type="ECO:0000256" key="3">
    <source>
        <dbReference type="ARBA" id="ARBA00022692"/>
    </source>
</evidence>
<dbReference type="GO" id="GO:1990573">
    <property type="term" value="P:potassium ion import across plasma membrane"/>
    <property type="evidence" value="ECO:0007669"/>
    <property type="project" value="TreeGrafter"/>
</dbReference>
<feature type="transmembrane region" description="Helical" evidence="7">
    <location>
        <begin position="225"/>
        <end position="248"/>
    </location>
</feature>
<keyword evidence="9" id="KW-1185">Reference proteome</keyword>
<accession>A0A1V6Q4W4</accession>
<feature type="transmembrane region" description="Helical" evidence="7">
    <location>
        <begin position="423"/>
        <end position="444"/>
    </location>
</feature>
<sequence length="593" mass="65187">MSTIGSVILYTTATPIHDLHYADALFMSFSAMTGTGLNVVDLATLNGIQQGTLFTLLILGHAIFIVGILSFLRARTLRSVLKDVQRKTCDQTVTQTSTVHIQTEQSLEEKNGVPSVIITSLPKISATVGELPADISTFGKSEHDVSLNDPDFIMITHPDMSDECQRVTTITVIGDNADVCDAKTRVFRMIGKLRSTIKQSKTNLTMVSSIDCGEPGWTEYKALSLISALVILYYIAFLSVGILCLGLWMKYCRPEIAEVDGVSPFWTGAFLATSAFANNGMSLLSANMGPFQREPVPLLASGLLILAGNTLFPCLLRLSIWAVRRMIPEKPAWQAWRRVFDLTLAHSQDVCAYLYPSWHTWFLLGTVLVLNGIMWGAFELAALYNVEIAALSPKYQVLDGLFQALAVRGGGFSVVAFDGLPQALLILYALMMYLSAFPVSTIISGRDAIKERSMSIPDKELDPTVDPTPSKLARGQFFCNQLRSQFSHDIWLISLVVLLVTVAESDHYKAHPVSFSTFNIIFEIISAYSCVGVSIGYPGKSYAFCGEWHTFSKLLLIVTALRGRHRGLDFSHGKAISLGGSWEPVEEKISQQP</sequence>
<dbReference type="Pfam" id="PF02386">
    <property type="entry name" value="TrkH"/>
    <property type="match status" value="1"/>
</dbReference>
<feature type="transmembrane region" description="Helical" evidence="7">
    <location>
        <begin position="268"/>
        <end position="286"/>
    </location>
</feature>
<protein>
    <recommendedName>
        <fullName evidence="10">Cation transporter</fullName>
    </recommendedName>
</protein>
<dbReference type="InterPro" id="IPR051143">
    <property type="entry name" value="TrkH_K-transport"/>
</dbReference>
<evidence type="ECO:0000313" key="8">
    <source>
        <dbReference type="EMBL" id="OQD84279.1"/>
    </source>
</evidence>
<evidence type="ECO:0000256" key="4">
    <source>
        <dbReference type="ARBA" id="ARBA00022989"/>
    </source>
</evidence>
<evidence type="ECO:0000256" key="2">
    <source>
        <dbReference type="ARBA" id="ARBA00022448"/>
    </source>
</evidence>